<dbReference type="Pfam" id="PF13637">
    <property type="entry name" value="Ank_4"/>
    <property type="match status" value="1"/>
</dbReference>
<dbReference type="SUPFAM" id="SSF48403">
    <property type="entry name" value="Ankyrin repeat"/>
    <property type="match status" value="1"/>
</dbReference>
<organism evidence="6 7">
    <name type="scientific">Mytilus edulis</name>
    <name type="common">Blue mussel</name>
    <dbReference type="NCBI Taxonomy" id="6550"/>
    <lineage>
        <taxon>Eukaryota</taxon>
        <taxon>Metazoa</taxon>
        <taxon>Spiralia</taxon>
        <taxon>Lophotrochozoa</taxon>
        <taxon>Mollusca</taxon>
        <taxon>Bivalvia</taxon>
        <taxon>Autobranchia</taxon>
        <taxon>Pteriomorphia</taxon>
        <taxon>Mytilida</taxon>
        <taxon>Mytiloidea</taxon>
        <taxon>Mytilidae</taxon>
        <taxon>Mytilinae</taxon>
        <taxon>Mytilus</taxon>
    </lineage>
</organism>
<feature type="repeat" description="ANK" evidence="3">
    <location>
        <begin position="843"/>
        <end position="875"/>
    </location>
</feature>
<dbReference type="EMBL" id="CAJPWZ010002106">
    <property type="protein sequence ID" value="CAG2230829.1"/>
    <property type="molecule type" value="Genomic_DNA"/>
</dbReference>
<dbReference type="InterPro" id="IPR027417">
    <property type="entry name" value="P-loop_NTPase"/>
</dbReference>
<gene>
    <name evidence="6" type="ORF">MEDL_43683</name>
</gene>
<evidence type="ECO:0008006" key="8">
    <source>
        <dbReference type="Google" id="ProtNLM"/>
    </source>
</evidence>
<dbReference type="PROSITE" id="PS50297">
    <property type="entry name" value="ANK_REP_REGION"/>
    <property type="match status" value="5"/>
</dbReference>
<dbReference type="SMART" id="SM00248">
    <property type="entry name" value="ANK"/>
    <property type="match status" value="10"/>
</dbReference>
<dbReference type="Proteomes" id="UP000683360">
    <property type="component" value="Unassembled WGS sequence"/>
</dbReference>
<comment type="caution">
    <text evidence="6">The sequence shown here is derived from an EMBL/GenBank/DDBJ whole genome shotgun (WGS) entry which is preliminary data.</text>
</comment>
<dbReference type="InterPro" id="IPR041249">
    <property type="entry name" value="HEPN_DZIP3"/>
</dbReference>
<feature type="repeat" description="ANK" evidence="3">
    <location>
        <begin position="810"/>
        <end position="842"/>
    </location>
</feature>
<dbReference type="InterPro" id="IPR002110">
    <property type="entry name" value="Ankyrin_rpt"/>
</dbReference>
<evidence type="ECO:0000259" key="4">
    <source>
        <dbReference type="Pfam" id="PF18738"/>
    </source>
</evidence>
<feature type="domain" description="Novel STAND NTPase 3" evidence="5">
    <location>
        <begin position="210"/>
        <end position="307"/>
    </location>
</feature>
<evidence type="ECO:0000256" key="3">
    <source>
        <dbReference type="PROSITE-ProRule" id="PRU00023"/>
    </source>
</evidence>
<evidence type="ECO:0000313" key="7">
    <source>
        <dbReference type="Proteomes" id="UP000683360"/>
    </source>
</evidence>
<accession>A0A8S3TM41</accession>
<evidence type="ECO:0000256" key="1">
    <source>
        <dbReference type="ARBA" id="ARBA00022737"/>
    </source>
</evidence>
<dbReference type="Gene3D" id="3.40.50.300">
    <property type="entry name" value="P-loop containing nucleotide triphosphate hydrolases"/>
    <property type="match status" value="1"/>
</dbReference>
<dbReference type="PANTHER" id="PTHR24198">
    <property type="entry name" value="ANKYRIN REPEAT AND PROTEIN KINASE DOMAIN-CONTAINING PROTEIN"/>
    <property type="match status" value="1"/>
</dbReference>
<feature type="repeat" description="ANK" evidence="3">
    <location>
        <begin position="876"/>
        <end position="908"/>
    </location>
</feature>
<feature type="repeat" description="ANK" evidence="3">
    <location>
        <begin position="643"/>
        <end position="675"/>
    </location>
</feature>
<evidence type="ECO:0000256" key="2">
    <source>
        <dbReference type="ARBA" id="ARBA00023043"/>
    </source>
</evidence>
<feature type="domain" description="DZIP3-like HEPN" evidence="4">
    <location>
        <begin position="39"/>
        <end position="173"/>
    </location>
</feature>
<keyword evidence="1" id="KW-0677">Repeat</keyword>
<feature type="repeat" description="ANK" evidence="3">
    <location>
        <begin position="946"/>
        <end position="978"/>
    </location>
</feature>
<protein>
    <recommendedName>
        <fullName evidence="8">DZIP3-like HEPN domain-containing protein</fullName>
    </recommendedName>
</protein>
<keyword evidence="7" id="KW-1185">Reference proteome</keyword>
<dbReference type="AlphaFoldDB" id="A0A8S3TM41"/>
<dbReference type="Pfam" id="PF20720">
    <property type="entry name" value="nSTAND3"/>
    <property type="match status" value="1"/>
</dbReference>
<evidence type="ECO:0000313" key="6">
    <source>
        <dbReference type="EMBL" id="CAG2230829.1"/>
    </source>
</evidence>
<feature type="repeat" description="ANK" evidence="3">
    <location>
        <begin position="610"/>
        <end position="642"/>
    </location>
</feature>
<evidence type="ECO:0000259" key="5">
    <source>
        <dbReference type="Pfam" id="PF20720"/>
    </source>
</evidence>
<keyword evidence="2 3" id="KW-0040">ANK repeat</keyword>
<dbReference type="InterPro" id="IPR036770">
    <property type="entry name" value="Ankyrin_rpt-contain_sf"/>
</dbReference>
<dbReference type="InterPro" id="IPR049050">
    <property type="entry name" value="nSTAND3"/>
</dbReference>
<dbReference type="Pfam" id="PF12796">
    <property type="entry name" value="Ank_2"/>
    <property type="match status" value="3"/>
</dbReference>
<name>A0A8S3TM41_MYTED</name>
<proteinExistence type="predicted"/>
<sequence>MDNTVTKEETNYLRIANLLLRIAPPAVRVKFDSEFDPVMLQKTLNQSRSHKLDILRKKGIINSKQWDLLFPRTGIPLSSTFDITLMICLIRNLTPVQISDTLPLPVDTTLGADLSRIKYYRNQIAHCDDGIIDDLPFHTYWDDICQALIRIGGPMYLQICADVKMSKLDQNDREMLTELRNLSRATIPKVVLGIHGSKIQEWEHNCENIVETKAILNLKDIIYKNEIVSITGPPGCGKSTASQCVALYLQNHRGYHIVPANYPSEIVQYRNPEQKQVFVYDDVCGKYEIEIHSVNDWIKLSPDILKVLTPNGVKCDLHSHENNLTTDERILIANKILGKEDVDILKEHKLLDKYVMFPLLCRFYSRKPTGSLTAFFSRPIDVIKEDLESLKDADDQTSYATLALCVLCNNCIKTDMLCSSSSIKSILEELADSCTLRHVFSLQVVKSQLDMLTDSYVEKSNDTYKIIHDKIFDILVSFYGEHMFDLVLLHSGSDFLRDRFQFQSIGANQEDCPIVVPTDKENTYFEFLFKDVRGKEWPMIVFENKQLQHKIYRSKLLNYIAFLPEDKIVSLKRWFNKMFCPLLFVARDGYNDILRVLLDLNANVNCIDFACRTPLLLACQTEHKDTVKLLLENGADSNHCSYYTLSPLLISSFKGNIEIVKLLLQYGSDTNPKKNRLNYSISTKYLFDLNLEPMQDCSICGLFNTCVNKFTQISFNEVGKITNMLLKHHANNIEYVSDKELFSKISLLYDLSSTVYYEKTGALLRHFCSPENFCLFGTSSPLYAATVTGNLQLVKLLCDHGAKTCESDLFKNSPLHVAVFYGHTEIAQYLIKHNAYINCQNKEDETPLFIASKNGNEEIVELLLQHNANVNLCNIDGISPLLIACFWSYHNVAKLLIHYRADVNLCGNRDDSPLFISCLKAAERGHSEIVKLLLDCNVNPNICNEDNESPLFIASLNGHVKVVEYLLQFNADCNIGNIFNETPLSIAVLRARTVMCVFFLNFDENILILSRHIGCKTWGRWTNIVKLLLNSKADIFSSSLVY</sequence>
<feature type="repeat" description="ANK" evidence="3">
    <location>
        <begin position="777"/>
        <end position="809"/>
    </location>
</feature>
<dbReference type="Pfam" id="PF18738">
    <property type="entry name" value="HEPN_DZIP3"/>
    <property type="match status" value="1"/>
</dbReference>
<reference evidence="6" key="1">
    <citation type="submission" date="2021-03" db="EMBL/GenBank/DDBJ databases">
        <authorList>
            <person name="Bekaert M."/>
        </authorList>
    </citation>
    <scope>NUCLEOTIDE SEQUENCE</scope>
</reference>
<dbReference type="PROSITE" id="PS50088">
    <property type="entry name" value="ANK_REPEAT"/>
    <property type="match status" value="7"/>
</dbReference>
<dbReference type="Gene3D" id="1.25.40.20">
    <property type="entry name" value="Ankyrin repeat-containing domain"/>
    <property type="match status" value="3"/>
</dbReference>
<dbReference type="OrthoDB" id="10432027at2759"/>
<dbReference type="PANTHER" id="PTHR24198:SF194">
    <property type="entry name" value="INVERSIN-A"/>
    <property type="match status" value="1"/>
</dbReference>
<dbReference type="SUPFAM" id="SSF52540">
    <property type="entry name" value="P-loop containing nucleoside triphosphate hydrolases"/>
    <property type="match status" value="1"/>
</dbReference>